<feature type="region of interest" description="Disordered" evidence="1">
    <location>
        <begin position="1"/>
        <end position="61"/>
    </location>
</feature>
<dbReference type="Proteomes" id="UP001251870">
    <property type="component" value="Unassembled WGS sequence"/>
</dbReference>
<protein>
    <submittedName>
        <fullName evidence="2">DciA family protein</fullName>
    </submittedName>
</protein>
<evidence type="ECO:0000313" key="3">
    <source>
        <dbReference type="Proteomes" id="UP001251870"/>
    </source>
</evidence>
<reference evidence="2 3" key="1">
    <citation type="submission" date="2023-09" db="EMBL/GenBank/DDBJ databases">
        <title>Description of three actinobacteria isolated from air of manufacturing shop in a pharmaceutical factory.</title>
        <authorList>
            <person name="Zhang D.-F."/>
        </authorList>
    </citation>
    <scope>NUCLEOTIDE SEQUENCE [LARGE SCALE GENOMIC DNA]</scope>
    <source>
        <strain evidence="2 3">LY-0111</strain>
    </source>
</reference>
<sequence>MSAVQHPVAEPEPSPDGISARETEDAAAIVLARMRRAAESRGEHRLRGTPRGTSLAGDPRAGARRALGETAQQGSGGGGRGGSGRDPSLLGPVVDKLIAHRGWTAPVAVGSVVSRWDRLVGPQVAEHCRPERFEDGVVDVVCDTTAWATNLKLMQPQLMEVFTRELGRGIVTGLRIRGPQAPSWKRGRYSVPGRGPRDTYG</sequence>
<feature type="compositionally biased region" description="Gly residues" evidence="1">
    <location>
        <begin position="74"/>
        <end position="84"/>
    </location>
</feature>
<proteinExistence type="predicted"/>
<organism evidence="2 3">
    <name type="scientific">Nesterenkonia aerolata</name>
    <dbReference type="NCBI Taxonomy" id="3074079"/>
    <lineage>
        <taxon>Bacteria</taxon>
        <taxon>Bacillati</taxon>
        <taxon>Actinomycetota</taxon>
        <taxon>Actinomycetes</taxon>
        <taxon>Micrococcales</taxon>
        <taxon>Micrococcaceae</taxon>
        <taxon>Nesterenkonia</taxon>
    </lineage>
</organism>
<dbReference type="Pfam" id="PF05258">
    <property type="entry name" value="DciA"/>
    <property type="match status" value="1"/>
</dbReference>
<accession>A0ABU2DTB6</accession>
<feature type="region of interest" description="Disordered" evidence="1">
    <location>
        <begin position="181"/>
        <end position="201"/>
    </location>
</feature>
<dbReference type="RefSeq" id="WP_310548724.1">
    <property type="nucleotide sequence ID" value="NZ_JAVKGR010000010.1"/>
</dbReference>
<evidence type="ECO:0000313" key="2">
    <source>
        <dbReference type="EMBL" id="MDR8019739.1"/>
    </source>
</evidence>
<feature type="compositionally biased region" description="Basic and acidic residues" evidence="1">
    <location>
        <begin position="36"/>
        <end position="46"/>
    </location>
</feature>
<dbReference type="InterPro" id="IPR007922">
    <property type="entry name" value="DciA-like"/>
</dbReference>
<comment type="caution">
    <text evidence="2">The sequence shown here is derived from an EMBL/GenBank/DDBJ whole genome shotgun (WGS) entry which is preliminary data.</text>
</comment>
<dbReference type="PANTHER" id="PTHR36456:SF1">
    <property type="entry name" value="UPF0232 PROTEIN SCO3875"/>
    <property type="match status" value="1"/>
</dbReference>
<evidence type="ECO:0000256" key="1">
    <source>
        <dbReference type="SAM" id="MobiDB-lite"/>
    </source>
</evidence>
<name>A0ABU2DTB6_9MICC</name>
<keyword evidence="3" id="KW-1185">Reference proteome</keyword>
<dbReference type="EMBL" id="JAVKGR010000010">
    <property type="protein sequence ID" value="MDR8019739.1"/>
    <property type="molecule type" value="Genomic_DNA"/>
</dbReference>
<dbReference type="PANTHER" id="PTHR36456">
    <property type="entry name" value="UPF0232 PROTEIN SCO3875"/>
    <property type="match status" value="1"/>
</dbReference>
<gene>
    <name evidence="2" type="ORF">RIL96_09200</name>
</gene>
<feature type="region of interest" description="Disordered" evidence="1">
    <location>
        <begin position="69"/>
        <end position="88"/>
    </location>
</feature>